<evidence type="ECO:0000313" key="1">
    <source>
        <dbReference type="EMBL" id="TGX83894.1"/>
    </source>
</evidence>
<name>A0AC61QTQ2_9BACT</name>
<accession>A0AC61QTQ2</accession>
<protein>
    <submittedName>
        <fullName evidence="1">Diaminopimelate dehydrogenase</fullName>
        <ecNumber evidence="1">1.4.1.16</ecNumber>
    </submittedName>
</protein>
<comment type="caution">
    <text evidence="1">The sequence shown here is derived from an EMBL/GenBank/DDBJ whole genome shotgun (WGS) entry which is preliminary data.</text>
</comment>
<dbReference type="EC" id="1.4.1.16" evidence="1"/>
<gene>
    <name evidence="1" type="ORF">E5358_01590</name>
</gene>
<reference evidence="1" key="1">
    <citation type="submission" date="2019-04" db="EMBL/GenBank/DDBJ databases">
        <title>Microbes associate with the intestines of laboratory mice.</title>
        <authorList>
            <person name="Navarre W."/>
            <person name="Wong E."/>
            <person name="Huang K."/>
            <person name="Tropini C."/>
            <person name="Ng K."/>
            <person name="Yu B."/>
        </authorList>
    </citation>
    <scope>NUCLEOTIDE SEQUENCE</scope>
    <source>
        <strain evidence="1">NM73_A23</strain>
    </source>
</reference>
<sequence>MGKIRAAVVGYGNIGRFTVEALEAAEDFEIAGIVRRSGAENCPKEISDYKVVKDIKELGDVDVAILATPTRSCEEYAKQILPLGINTVDSFDIHSSIVEYRRSLDKVNKETGTVSVIAAGWDPGSDSVVRTLMESLAPKGLSYTNFGPGRSMGHSVCVRSKAGVKDALSMTIPVGEGIHRRMVYVELEDGAVFDEVVKAIKSDPYFVNDETHVFQVESVDALNDVGHGVNLTRKGVSGKTHNQLFEFNMKINNPALTAQVLVNSARASMRQQPGCYTMIEIPVIDYLPGDRENLIGHLV</sequence>
<organism evidence="1 2">
    <name type="scientific">Palleniella muris</name>
    <dbReference type="NCBI Taxonomy" id="3038145"/>
    <lineage>
        <taxon>Bacteria</taxon>
        <taxon>Pseudomonadati</taxon>
        <taxon>Bacteroidota</taxon>
        <taxon>Bacteroidia</taxon>
        <taxon>Bacteroidales</taxon>
        <taxon>Prevotellaceae</taxon>
        <taxon>Palleniella</taxon>
    </lineage>
</organism>
<dbReference type="Proteomes" id="UP000308886">
    <property type="component" value="Unassembled WGS sequence"/>
</dbReference>
<evidence type="ECO:0000313" key="2">
    <source>
        <dbReference type="Proteomes" id="UP000308886"/>
    </source>
</evidence>
<keyword evidence="2" id="KW-1185">Reference proteome</keyword>
<keyword evidence="1" id="KW-0560">Oxidoreductase</keyword>
<proteinExistence type="predicted"/>
<dbReference type="EMBL" id="SRZC01000002">
    <property type="protein sequence ID" value="TGX83894.1"/>
    <property type="molecule type" value="Genomic_DNA"/>
</dbReference>